<keyword evidence="1" id="KW-1133">Transmembrane helix</keyword>
<keyword evidence="3" id="KW-1185">Reference proteome</keyword>
<gene>
    <name evidence="2" type="ORF">BWR22_04280</name>
</gene>
<dbReference type="RefSeq" id="WP_076732194.1">
    <property type="nucleotide sequence ID" value="NZ_CP019352.1"/>
</dbReference>
<dbReference type="AlphaFoldDB" id="A0AAC9LJ32"/>
<evidence type="ECO:0000313" key="3">
    <source>
        <dbReference type="Proteomes" id="UP000187506"/>
    </source>
</evidence>
<evidence type="ECO:0000256" key="1">
    <source>
        <dbReference type="SAM" id="Phobius"/>
    </source>
</evidence>
<feature type="transmembrane region" description="Helical" evidence="1">
    <location>
        <begin position="78"/>
        <end position="97"/>
    </location>
</feature>
<dbReference type="InterPro" id="IPR011990">
    <property type="entry name" value="TPR-like_helical_dom_sf"/>
</dbReference>
<proteinExistence type="predicted"/>
<dbReference type="EMBL" id="CP019352">
    <property type="protein sequence ID" value="APX99565.1"/>
    <property type="molecule type" value="Genomic_DNA"/>
</dbReference>
<evidence type="ECO:0000313" key="2">
    <source>
        <dbReference type="EMBL" id="APX99565.1"/>
    </source>
</evidence>
<evidence type="ECO:0008006" key="4">
    <source>
        <dbReference type="Google" id="ProtNLM"/>
    </source>
</evidence>
<protein>
    <recommendedName>
        <fullName evidence="4">Tetratricopeptide repeat protein</fullName>
    </recommendedName>
</protein>
<keyword evidence="1" id="KW-0812">Transmembrane</keyword>
<dbReference type="KEGG" id="lvn:BWR22_04280"/>
<dbReference type="Gene3D" id="1.25.40.10">
    <property type="entry name" value="Tetratricopeptide repeat domain"/>
    <property type="match status" value="1"/>
</dbReference>
<dbReference type="Proteomes" id="UP000187506">
    <property type="component" value="Chromosome"/>
</dbReference>
<dbReference type="SUPFAM" id="SSF48452">
    <property type="entry name" value="TPR-like"/>
    <property type="match status" value="1"/>
</dbReference>
<organism evidence="2 3">
    <name type="scientific">Lacinutrix venerupis</name>
    <dbReference type="NCBI Taxonomy" id="1486034"/>
    <lineage>
        <taxon>Bacteria</taxon>
        <taxon>Pseudomonadati</taxon>
        <taxon>Bacteroidota</taxon>
        <taxon>Flavobacteriia</taxon>
        <taxon>Flavobacteriales</taxon>
        <taxon>Flavobacteriaceae</taxon>
        <taxon>Lacinutrix</taxon>
    </lineage>
</organism>
<accession>A0AAC9LJ32</accession>
<sequence>MTNEDLLYRYFSNSLNEDELIVFNKRLESDAKFKADFEFENNLKQAIKKENSNKLKEKLKTFETDISATETFKKKSKFNWRIAASIVFFLGASWFGYNSFFGVNYNSLYDANFSNYPNTEFPITRSDTIDSFERKAFVAYEAGDFDNAISNFKIIPIEEQKPYQAFYKAQAYLEIGNLKEAKNIFNNIINKNSTFVAESHWYLALIAIKEKNKIEATNQLRVLTENFNYNKFKAEALLKELH</sequence>
<keyword evidence="1" id="KW-0472">Membrane</keyword>
<reference evidence="2 3" key="1">
    <citation type="submission" date="2017-01" db="EMBL/GenBank/DDBJ databases">
        <title>Complete genome of Lacinutrix venerupis DOK2-8 isolated from seawater in Dokdo.</title>
        <authorList>
            <person name="Chi W.-J."/>
            <person name="Kim J.H."/>
        </authorList>
    </citation>
    <scope>NUCLEOTIDE SEQUENCE [LARGE SCALE GENOMIC DNA]</scope>
    <source>
        <strain evidence="2 3">DOK2-8</strain>
    </source>
</reference>
<name>A0AAC9LJ32_9FLAO</name>